<dbReference type="GO" id="GO:0008270">
    <property type="term" value="F:zinc ion binding"/>
    <property type="evidence" value="ECO:0007669"/>
    <property type="project" value="InterPro"/>
</dbReference>
<dbReference type="GeneID" id="19405783"/>
<dbReference type="InterPro" id="IPR001138">
    <property type="entry name" value="Zn2Cys6_DnaBD"/>
</dbReference>
<keyword evidence="2" id="KW-0804">Transcription</keyword>
<dbReference type="SMART" id="SM00066">
    <property type="entry name" value="GAL4"/>
    <property type="match status" value="1"/>
</dbReference>
<protein>
    <recommendedName>
        <fullName evidence="5">Zn(2)-C6 fungal-type domain-containing protein</fullName>
    </recommendedName>
</protein>
<feature type="domain" description="Zn(2)-C6 fungal-type" evidence="5">
    <location>
        <begin position="29"/>
        <end position="61"/>
    </location>
</feature>
<sequence>METSRHHAEEANLFEYGTKRRKIRKGTTSCWTCKKRKVKCIFTGSDAVCEACRRRDTPCVLQDEPEESIYDRRNTDGQLPTPSPAAPTPEQTVFVADNESISHSLRQAFPLQHDIDIVCGSDRIPTLFCYHYLMGSRDGSEYDARAFADELATIPDPTTTPPILMAKQMLLLALMFQYLHCSQTERLSEHPMVITNRLVESVVQLVTSNDRLVGCIEGVECIASEALFQSNCGNLRRAWIGFRRAMVFAQLMKLDLPDPPPVKYIDAKRRVDPKYLWLRIVHSDSYLSLMLGLAHGGQASTLQPTIPTEPPTCKIARAHTRVACRIIDRNRHKPQDDYIDITRALDQELLCIARSLPYKYWLLPNVTTLHPNTEEAFQELVRLRDQLCHYNLLHLLHLPFLLRCGKDSEFNMYSKITCINASRDVLSRFMAFQNFRPIVTQACHSANFFALMASITILIAHIDSYRWDQDSFLMHQRLSDRAMVEQLVEGLEQLAESANNLLTSRSAAQLRCLLEIENEAARGKKGHTGATTLTRLQQQCGNHCSLAIPYFGIIKIGSDGITKQQQQQQPPPCQNAAYSPSAAQVFPPTTTSIEDTFSGLVQSPGSTDMSGFSPSALEAESLQTPLLGLDSTGDSGEIRQSEYPDLTAGADDWAFQGVDAAFFDSLISGSNWNQTAQAELGVS</sequence>
<dbReference type="Pfam" id="PF00172">
    <property type="entry name" value="Zn_clus"/>
    <property type="match status" value="1"/>
</dbReference>
<dbReference type="GO" id="GO:0000981">
    <property type="term" value="F:DNA-binding transcription factor activity, RNA polymerase II-specific"/>
    <property type="evidence" value="ECO:0007669"/>
    <property type="project" value="InterPro"/>
</dbReference>
<dbReference type="EMBL" id="KB908592">
    <property type="protein sequence ID" value="EOA86844.1"/>
    <property type="molecule type" value="Genomic_DNA"/>
</dbReference>
<dbReference type="PANTHER" id="PTHR47840">
    <property type="entry name" value="ZN(II)2CYS6 TRANSCRIPTION FACTOR (EUROFUNG)-RELATED"/>
    <property type="match status" value="1"/>
</dbReference>
<evidence type="ECO:0000256" key="1">
    <source>
        <dbReference type="ARBA" id="ARBA00023015"/>
    </source>
</evidence>
<evidence type="ECO:0000256" key="3">
    <source>
        <dbReference type="ARBA" id="ARBA00023242"/>
    </source>
</evidence>
<dbReference type="InterPro" id="IPR036864">
    <property type="entry name" value="Zn2-C6_fun-type_DNA-bd_sf"/>
</dbReference>
<dbReference type="PROSITE" id="PS00463">
    <property type="entry name" value="ZN2_CY6_FUNGAL_1"/>
    <property type="match status" value="1"/>
</dbReference>
<keyword evidence="7" id="KW-1185">Reference proteome</keyword>
<evidence type="ECO:0000313" key="6">
    <source>
        <dbReference type="EMBL" id="EOA86844.1"/>
    </source>
</evidence>
<dbReference type="CDD" id="cd12148">
    <property type="entry name" value="fungal_TF_MHR"/>
    <property type="match status" value="1"/>
</dbReference>
<dbReference type="OrthoDB" id="5392779at2759"/>
<keyword evidence="3" id="KW-0539">Nucleus</keyword>
<reference evidence="6 7" key="1">
    <citation type="journal article" date="2012" name="PLoS Pathog.">
        <title>Diverse lifestyles and strategies of plant pathogenesis encoded in the genomes of eighteen Dothideomycetes fungi.</title>
        <authorList>
            <person name="Ohm R.A."/>
            <person name="Feau N."/>
            <person name="Henrissat B."/>
            <person name="Schoch C.L."/>
            <person name="Horwitz B.A."/>
            <person name="Barry K.W."/>
            <person name="Condon B.J."/>
            <person name="Copeland A.C."/>
            <person name="Dhillon B."/>
            <person name="Glaser F."/>
            <person name="Hesse C.N."/>
            <person name="Kosti I."/>
            <person name="LaButti K."/>
            <person name="Lindquist E.A."/>
            <person name="Lucas S."/>
            <person name="Salamov A.A."/>
            <person name="Bradshaw R.E."/>
            <person name="Ciuffetti L."/>
            <person name="Hamelin R.C."/>
            <person name="Kema G.H.J."/>
            <person name="Lawrence C."/>
            <person name="Scott J.A."/>
            <person name="Spatafora J.W."/>
            <person name="Turgeon B.G."/>
            <person name="de Wit P.J.G.M."/>
            <person name="Zhong S."/>
            <person name="Goodwin S.B."/>
            <person name="Grigoriev I.V."/>
        </authorList>
    </citation>
    <scope>NUCLEOTIDE SEQUENCE [LARGE SCALE GENOMIC DNA]</scope>
    <source>
        <strain evidence="7">28A</strain>
    </source>
</reference>
<reference evidence="6 7" key="2">
    <citation type="journal article" date="2013" name="PLoS Genet.">
        <title>Comparative genome structure, secondary metabolite, and effector coding capacity across Cochliobolus pathogens.</title>
        <authorList>
            <person name="Condon B.J."/>
            <person name="Leng Y."/>
            <person name="Wu D."/>
            <person name="Bushley K.E."/>
            <person name="Ohm R.A."/>
            <person name="Otillar R."/>
            <person name="Martin J."/>
            <person name="Schackwitz W."/>
            <person name="Grimwood J."/>
            <person name="MohdZainudin N."/>
            <person name="Xue C."/>
            <person name="Wang R."/>
            <person name="Manning V.A."/>
            <person name="Dhillon B."/>
            <person name="Tu Z.J."/>
            <person name="Steffenson B.J."/>
            <person name="Salamov A."/>
            <person name="Sun H."/>
            <person name="Lowry S."/>
            <person name="LaButti K."/>
            <person name="Han J."/>
            <person name="Copeland A."/>
            <person name="Lindquist E."/>
            <person name="Barry K."/>
            <person name="Schmutz J."/>
            <person name="Baker S.E."/>
            <person name="Ciuffetti L.M."/>
            <person name="Grigoriev I.V."/>
            <person name="Zhong S."/>
            <person name="Turgeon B.G."/>
        </authorList>
    </citation>
    <scope>NUCLEOTIDE SEQUENCE [LARGE SCALE GENOMIC DNA]</scope>
    <source>
        <strain evidence="7">28A</strain>
    </source>
</reference>
<dbReference type="Proteomes" id="UP000016935">
    <property type="component" value="Unassembled WGS sequence"/>
</dbReference>
<gene>
    <name evidence="6" type="ORF">SETTUDRAFT_89557</name>
</gene>
<organism evidence="6 7">
    <name type="scientific">Exserohilum turcicum (strain 28A)</name>
    <name type="common">Northern leaf blight fungus</name>
    <name type="synonym">Setosphaeria turcica</name>
    <dbReference type="NCBI Taxonomy" id="671987"/>
    <lineage>
        <taxon>Eukaryota</taxon>
        <taxon>Fungi</taxon>
        <taxon>Dikarya</taxon>
        <taxon>Ascomycota</taxon>
        <taxon>Pezizomycotina</taxon>
        <taxon>Dothideomycetes</taxon>
        <taxon>Pleosporomycetidae</taxon>
        <taxon>Pleosporales</taxon>
        <taxon>Pleosporineae</taxon>
        <taxon>Pleosporaceae</taxon>
        <taxon>Exserohilum</taxon>
    </lineage>
</organism>
<evidence type="ECO:0000259" key="5">
    <source>
        <dbReference type="PROSITE" id="PS50048"/>
    </source>
</evidence>
<evidence type="ECO:0000256" key="4">
    <source>
        <dbReference type="SAM" id="MobiDB-lite"/>
    </source>
</evidence>
<keyword evidence="1" id="KW-0805">Transcription regulation</keyword>
<dbReference type="SUPFAM" id="SSF57701">
    <property type="entry name" value="Zn2/Cys6 DNA-binding domain"/>
    <property type="match status" value="1"/>
</dbReference>
<dbReference type="STRING" id="671987.R0KBR6"/>
<evidence type="ECO:0000256" key="2">
    <source>
        <dbReference type="ARBA" id="ARBA00023163"/>
    </source>
</evidence>
<proteinExistence type="predicted"/>
<dbReference type="PANTHER" id="PTHR47840:SF1">
    <property type="entry name" value="ZN(II)2CYS6 TRANSCRIPTION FACTOR (EUROFUNG)"/>
    <property type="match status" value="1"/>
</dbReference>
<dbReference type="Gene3D" id="4.10.240.10">
    <property type="entry name" value="Zn(2)-C6 fungal-type DNA-binding domain"/>
    <property type="match status" value="1"/>
</dbReference>
<dbReference type="CDD" id="cd00067">
    <property type="entry name" value="GAL4"/>
    <property type="match status" value="1"/>
</dbReference>
<evidence type="ECO:0000313" key="7">
    <source>
        <dbReference type="Proteomes" id="UP000016935"/>
    </source>
</evidence>
<dbReference type="RefSeq" id="XP_008025422.1">
    <property type="nucleotide sequence ID" value="XM_008027231.1"/>
</dbReference>
<name>R0KBR6_EXST2</name>
<dbReference type="AlphaFoldDB" id="R0KBR6"/>
<dbReference type="PROSITE" id="PS50048">
    <property type="entry name" value="ZN2_CY6_FUNGAL_2"/>
    <property type="match status" value="1"/>
</dbReference>
<dbReference type="eggNOG" id="ENOG502SJ8Q">
    <property type="taxonomic scope" value="Eukaryota"/>
</dbReference>
<accession>R0KBR6</accession>
<dbReference type="HOGENOM" id="CLU_004804_0_0_1"/>
<feature type="region of interest" description="Disordered" evidence="4">
    <location>
        <begin position="63"/>
        <end position="89"/>
    </location>
</feature>